<dbReference type="RefSeq" id="WP_117860145.1">
    <property type="nucleotide sequence ID" value="NZ_CP081898.1"/>
</dbReference>
<evidence type="ECO:0000256" key="1">
    <source>
        <dbReference type="ARBA" id="ARBA00004328"/>
    </source>
</evidence>
<dbReference type="SUPFAM" id="SSF56563">
    <property type="entry name" value="Major capsid protein gp5"/>
    <property type="match status" value="1"/>
</dbReference>
<keyword evidence="2" id="KW-0175">Coiled coil</keyword>
<accession>A0A6I0S400</accession>
<name>A0A6I0S400_BACT4</name>
<dbReference type="NCBIfam" id="TIGR01554">
    <property type="entry name" value="major_cap_HK97"/>
    <property type="match status" value="1"/>
</dbReference>
<dbReference type="InterPro" id="IPR024455">
    <property type="entry name" value="Phage_capsid"/>
</dbReference>
<dbReference type="InterPro" id="IPR054612">
    <property type="entry name" value="Phage_capsid-like_C"/>
</dbReference>
<organism evidence="4 5">
    <name type="scientific">Bacteroides thetaiotaomicron</name>
    <dbReference type="NCBI Taxonomy" id="818"/>
    <lineage>
        <taxon>Bacteria</taxon>
        <taxon>Pseudomonadati</taxon>
        <taxon>Bacteroidota</taxon>
        <taxon>Bacteroidia</taxon>
        <taxon>Bacteroidales</taxon>
        <taxon>Bacteroidaceae</taxon>
        <taxon>Bacteroides</taxon>
    </lineage>
</organism>
<comment type="caution">
    <text evidence="4">The sequence shown here is derived from an EMBL/GenBank/DDBJ whole genome shotgun (WGS) entry which is preliminary data.</text>
</comment>
<feature type="domain" description="Phage capsid-like C-terminal" evidence="3">
    <location>
        <begin position="119"/>
        <end position="375"/>
    </location>
</feature>
<dbReference type="Proteomes" id="UP000488521">
    <property type="component" value="Unassembled WGS sequence"/>
</dbReference>
<evidence type="ECO:0000259" key="3">
    <source>
        <dbReference type="Pfam" id="PF05065"/>
    </source>
</evidence>
<dbReference type="EMBL" id="WCRS01000019">
    <property type="protein sequence ID" value="KAB4470210.1"/>
    <property type="molecule type" value="Genomic_DNA"/>
</dbReference>
<dbReference type="AlphaFoldDB" id="A0A6I0S400"/>
<protein>
    <submittedName>
        <fullName evidence="4">Phage major capsid protein</fullName>
    </submittedName>
</protein>
<evidence type="ECO:0000313" key="5">
    <source>
        <dbReference type="Proteomes" id="UP000488521"/>
    </source>
</evidence>
<comment type="subcellular location">
    <subcellularLocation>
        <location evidence="1">Virion</location>
    </subcellularLocation>
</comment>
<feature type="coiled-coil region" evidence="2">
    <location>
        <begin position="4"/>
        <end position="31"/>
    </location>
</feature>
<proteinExistence type="predicted"/>
<dbReference type="Pfam" id="PF05065">
    <property type="entry name" value="Phage_capsid"/>
    <property type="match status" value="1"/>
</dbReference>
<evidence type="ECO:0000256" key="2">
    <source>
        <dbReference type="SAM" id="Coils"/>
    </source>
</evidence>
<evidence type="ECO:0000313" key="4">
    <source>
        <dbReference type="EMBL" id="KAB4470210.1"/>
    </source>
</evidence>
<reference evidence="4 5" key="1">
    <citation type="journal article" date="2019" name="Nat. Med.">
        <title>A library of human gut bacterial isolates paired with longitudinal multiomics data enables mechanistic microbiome research.</title>
        <authorList>
            <person name="Poyet M."/>
            <person name="Groussin M."/>
            <person name="Gibbons S.M."/>
            <person name="Avila-Pacheco J."/>
            <person name="Jiang X."/>
            <person name="Kearney S.M."/>
            <person name="Perrotta A.R."/>
            <person name="Berdy B."/>
            <person name="Zhao S."/>
            <person name="Lieberman T.D."/>
            <person name="Swanson P.K."/>
            <person name="Smith M."/>
            <person name="Roesemann S."/>
            <person name="Alexander J.E."/>
            <person name="Rich S.A."/>
            <person name="Livny J."/>
            <person name="Vlamakis H."/>
            <person name="Clish C."/>
            <person name="Bullock K."/>
            <person name="Deik A."/>
            <person name="Scott J."/>
            <person name="Pierce K.A."/>
            <person name="Xavier R.J."/>
            <person name="Alm E.J."/>
        </authorList>
    </citation>
    <scope>NUCLEOTIDE SEQUENCE [LARGE SCALE GENOMIC DNA]</scope>
    <source>
        <strain evidence="4 5">BIOML-A156</strain>
    </source>
</reference>
<sequence>MTKLEEVALLKEQMRNLLSQAKTEKRSLTDEEQTKFNELMTRKNQIVIDETLRSLESSKSAILPENKRAIFAKALYDVCNHRSLEEYGNFADAKGLNFSMRAEGDPVRTSSTDAAPMIPTTIGDIIEPLEKGLIVNKLGIKMQYGLIGELMFPTLAAVEATIEGENTKINPTKLDIGNLKAHPWRLGISIPLSNDAIDQTNDALFDVTVKQLSLSTARTLNKIMFAGEKQGLASKGVFVKDSPTVEYEVAPTFEDVVALETAVMDENVDVTDGTAAYICSPKMCGKLKTTRIEKGSPEMVLKDGMMNGYPVYMTNYMGADELGFGVFSNVGIGQWGKIRMTIDDVTLADTNETKFTLNSKYDIVVARPEAFAIAKKKAVAKAAKA</sequence>
<gene>
    <name evidence="4" type="ORF">GAN59_20560</name>
</gene>